<accession>A0ABX5ZPX4</accession>
<evidence type="ECO:0000313" key="2">
    <source>
        <dbReference type="EMBL" id="QER86675.1"/>
    </source>
</evidence>
<dbReference type="PANTHER" id="PTHR39441">
    <property type="entry name" value="DUF2252 DOMAIN-CONTAINING PROTEIN"/>
    <property type="match status" value="1"/>
</dbReference>
<feature type="compositionally biased region" description="Basic residues" evidence="1">
    <location>
        <begin position="19"/>
        <end position="29"/>
    </location>
</feature>
<reference evidence="2 3" key="1">
    <citation type="submission" date="2019-09" db="EMBL/GenBank/DDBJ databases">
        <title>Draft genome sequence of the Ebosin-producing strain Streptomyces sp. 139.</title>
        <authorList>
            <person name="Ai L."/>
            <person name="Geng M."/>
            <person name="Ma M."/>
            <person name="Bai L."/>
        </authorList>
    </citation>
    <scope>NUCLEOTIDE SEQUENCE [LARGE SCALE GENOMIC DNA]</scope>
    <source>
        <strain evidence="2 3">139</strain>
    </source>
</reference>
<name>A0ABX5ZPX4_STRTE</name>
<evidence type="ECO:0000256" key="1">
    <source>
        <dbReference type="SAM" id="MobiDB-lite"/>
    </source>
</evidence>
<dbReference type="RefSeq" id="WP_150154496.1">
    <property type="nucleotide sequence ID" value="NZ_CP043959.1"/>
</dbReference>
<keyword evidence="3" id="KW-1185">Reference proteome</keyword>
<dbReference type="EMBL" id="CP043959">
    <property type="protein sequence ID" value="QER86675.1"/>
    <property type="molecule type" value="Genomic_DNA"/>
</dbReference>
<dbReference type="InterPro" id="IPR018721">
    <property type="entry name" value="DUF2252"/>
</dbReference>
<evidence type="ECO:0000313" key="3">
    <source>
        <dbReference type="Proteomes" id="UP000324308"/>
    </source>
</evidence>
<dbReference type="Pfam" id="PF10009">
    <property type="entry name" value="DUF2252"/>
    <property type="match status" value="1"/>
</dbReference>
<feature type="region of interest" description="Disordered" evidence="1">
    <location>
        <begin position="1"/>
        <end position="45"/>
    </location>
</feature>
<dbReference type="Proteomes" id="UP000324308">
    <property type="component" value="Chromosome"/>
</dbReference>
<dbReference type="PANTHER" id="PTHR39441:SF1">
    <property type="entry name" value="DUF2252 DOMAIN-CONTAINING PROTEIN"/>
    <property type="match status" value="1"/>
</dbReference>
<protein>
    <submittedName>
        <fullName evidence="2">DUF2252 domain-containing protein</fullName>
    </submittedName>
</protein>
<gene>
    <name evidence="2" type="ORF">F3L20_12880</name>
</gene>
<organism evidence="2 3">
    <name type="scientific">Streptomyces tendae</name>
    <dbReference type="NCBI Taxonomy" id="1932"/>
    <lineage>
        <taxon>Bacteria</taxon>
        <taxon>Bacillati</taxon>
        <taxon>Actinomycetota</taxon>
        <taxon>Actinomycetes</taxon>
        <taxon>Kitasatosporales</taxon>
        <taxon>Streptomycetaceae</taxon>
        <taxon>Streptomyces</taxon>
    </lineage>
</organism>
<proteinExistence type="predicted"/>
<sequence>MALPNAFSASVPPAERASRGRRARGRVPRSAHASFTPAPGRPNPVDVLERQSATRLPELVPVRYGRMLESPFRFYRGAAAIMAADLGQFPDTGLTVQLCGDAHLLNFRLLASPERHLVFDINDFDETHTGPFEWDVKRLAASFAISGRANGFTVAEQSGAVRACVAAYRRRMREFAGMRTLDIWYAQDDTDRMRELMSSSMDAEVRRRTAEATERARTRTHLQAYAKLTRPTAEGRRIMADPPLLTPLGELLDGASAEERGLRAVLDGYARSLASDRRHLLSRYRLVDVARKVVGVGSVGTRCWIVLLLGRDDDDPLLLQAKEAQESVLAPFTDGEEPDNQGRRVVEGQRLIQTTSDILLGWTHAAGLDGRPRDFYVRQLRDWKGIARPDTMDPGMLALFAQLCGASLARAHARSGDPVAITAYLGRADRFDRALAAFAQDYADRNERDFAALGEAVRTGRVRAEGCP</sequence>